<proteinExistence type="inferred from homology"/>
<evidence type="ECO:0000313" key="9">
    <source>
        <dbReference type="EMBL" id="BDG17651.1"/>
    </source>
</evidence>
<keyword evidence="6 7" id="KW-0472">Membrane</keyword>
<keyword evidence="3" id="KW-1003">Cell membrane</keyword>
<dbReference type="SUPFAM" id="SSF161098">
    <property type="entry name" value="MetI-like"/>
    <property type="match status" value="1"/>
</dbReference>
<keyword evidence="4 7" id="KW-0812">Transmembrane</keyword>
<feature type="domain" description="ABC transmembrane type-1" evidence="8">
    <location>
        <begin position="1"/>
        <end position="140"/>
    </location>
</feature>
<dbReference type="PANTHER" id="PTHR43744">
    <property type="entry name" value="ABC TRANSPORTER PERMEASE PROTEIN MG189-RELATED-RELATED"/>
    <property type="match status" value="1"/>
</dbReference>
<evidence type="ECO:0000256" key="5">
    <source>
        <dbReference type="ARBA" id="ARBA00022989"/>
    </source>
</evidence>
<dbReference type="InterPro" id="IPR035906">
    <property type="entry name" value="MetI-like_sf"/>
</dbReference>
<dbReference type="Pfam" id="PF00528">
    <property type="entry name" value="BPD_transp_1"/>
    <property type="match status" value="1"/>
</dbReference>
<dbReference type="PANTHER" id="PTHR43744:SF12">
    <property type="entry name" value="ABC TRANSPORTER PERMEASE PROTEIN MG189-RELATED"/>
    <property type="match status" value="1"/>
</dbReference>
<dbReference type="CDD" id="cd06261">
    <property type="entry name" value="TM_PBP2"/>
    <property type="match status" value="1"/>
</dbReference>
<keyword evidence="2 7" id="KW-0813">Transport</keyword>
<evidence type="ECO:0000313" key="10">
    <source>
        <dbReference type="Proteomes" id="UP000831120"/>
    </source>
</evidence>
<evidence type="ECO:0000256" key="7">
    <source>
        <dbReference type="RuleBase" id="RU363032"/>
    </source>
</evidence>
<feature type="transmembrane region" description="Helical" evidence="7">
    <location>
        <begin position="115"/>
        <end position="140"/>
    </location>
</feature>
<feature type="transmembrane region" description="Helical" evidence="7">
    <location>
        <begin position="73"/>
        <end position="95"/>
    </location>
</feature>
<dbReference type="PROSITE" id="PS50928">
    <property type="entry name" value="ABC_TM1"/>
    <property type="match status" value="1"/>
</dbReference>
<sequence length="153" mass="16537">MIALYALVKASGLYDSLWAVILPLAGFAMPVTVLVLTNFVREIPSTLFEAMELEGAGHGVVLKHLVLPLSVRAVISMALFNFIGAWNALLFPLILTQSPEVRVLPMAVWTFTGQFGINVPAVMAAVTLSALPLILAYVFARREILNALRGGFV</sequence>
<organism evidence="9 10">
    <name type="scientific">Thermus brockianus</name>
    <dbReference type="NCBI Taxonomy" id="56956"/>
    <lineage>
        <taxon>Bacteria</taxon>
        <taxon>Thermotogati</taxon>
        <taxon>Deinococcota</taxon>
        <taxon>Deinococci</taxon>
        <taxon>Thermales</taxon>
        <taxon>Thermaceae</taxon>
        <taxon>Thermus</taxon>
    </lineage>
</organism>
<evidence type="ECO:0000256" key="4">
    <source>
        <dbReference type="ARBA" id="ARBA00022692"/>
    </source>
</evidence>
<dbReference type="EMBL" id="AP025594">
    <property type="protein sequence ID" value="BDG17651.1"/>
    <property type="molecule type" value="Genomic_DNA"/>
</dbReference>
<name>A0ABM7XMQ9_THEBO</name>
<feature type="transmembrane region" description="Helical" evidence="7">
    <location>
        <begin position="17"/>
        <end position="40"/>
    </location>
</feature>
<geneLocation type="plasmid" evidence="9 10">
    <name>pTbrSNM4-1b</name>
</geneLocation>
<protein>
    <recommendedName>
        <fullName evidence="8">ABC transmembrane type-1 domain-containing protein</fullName>
    </recommendedName>
</protein>
<keyword evidence="10" id="KW-1185">Reference proteome</keyword>
<comment type="similarity">
    <text evidence="7">Belongs to the binding-protein-dependent transport system permease family.</text>
</comment>
<evidence type="ECO:0000256" key="1">
    <source>
        <dbReference type="ARBA" id="ARBA00004651"/>
    </source>
</evidence>
<evidence type="ECO:0000256" key="2">
    <source>
        <dbReference type="ARBA" id="ARBA00022448"/>
    </source>
</evidence>
<dbReference type="InterPro" id="IPR000515">
    <property type="entry name" value="MetI-like"/>
</dbReference>
<reference evidence="9 10" key="1">
    <citation type="journal article" date="2022" name="Microbiol. Resour. Announc.">
        <title>Complete Genome Sequences of Thermus Strains Isolated from Senami Hot Spring in Japan.</title>
        <authorList>
            <person name="Miyazaki K."/>
        </authorList>
    </citation>
    <scope>NUCLEOTIDE SEQUENCE [LARGE SCALE GENOMIC DNA]</scope>
    <source>
        <strain evidence="9 10">SNM4-1</strain>
        <plasmid evidence="9 10">pTbrSNM4-1b</plasmid>
    </source>
</reference>
<keyword evidence="5 7" id="KW-1133">Transmembrane helix</keyword>
<evidence type="ECO:0000259" key="8">
    <source>
        <dbReference type="PROSITE" id="PS50928"/>
    </source>
</evidence>
<dbReference type="Gene3D" id="1.10.3720.10">
    <property type="entry name" value="MetI-like"/>
    <property type="match status" value="1"/>
</dbReference>
<accession>A0ABM7XMQ9</accession>
<evidence type="ECO:0000256" key="6">
    <source>
        <dbReference type="ARBA" id="ARBA00023136"/>
    </source>
</evidence>
<dbReference type="Proteomes" id="UP000831120">
    <property type="component" value="Plasmid pTbrSNM4-1b"/>
</dbReference>
<gene>
    <name evidence="9" type="ORF">TbrSNM41_23850</name>
</gene>
<comment type="subcellular location">
    <subcellularLocation>
        <location evidence="1 7">Cell membrane</location>
        <topology evidence="1 7">Multi-pass membrane protein</topology>
    </subcellularLocation>
</comment>
<evidence type="ECO:0000256" key="3">
    <source>
        <dbReference type="ARBA" id="ARBA00022475"/>
    </source>
</evidence>
<keyword evidence="9" id="KW-0614">Plasmid</keyword>